<evidence type="ECO:0000256" key="26">
    <source>
        <dbReference type="SAM" id="Phobius"/>
    </source>
</evidence>
<protein>
    <recommendedName>
        <fullName evidence="22">Serine/threonine-protein kinase RIO2</fullName>
        <ecNumber evidence="5">2.7.11.1</ecNumber>
    </recommendedName>
    <alternativeName>
        <fullName evidence="24">RIO kinase 2</fullName>
    </alternativeName>
    <alternativeName>
        <fullName evidence="23">Serine/threonine-protein kinase rio2</fullName>
    </alternativeName>
</protein>
<evidence type="ECO:0000256" key="2">
    <source>
        <dbReference type="ARBA" id="ARBA00004141"/>
    </source>
</evidence>
<dbReference type="GO" id="GO:0004674">
    <property type="term" value="F:protein serine/threonine kinase activity"/>
    <property type="evidence" value="ECO:0007669"/>
    <property type="project" value="UniProtKB-KW"/>
</dbReference>
<dbReference type="SUPFAM" id="SSF46785">
    <property type="entry name" value="Winged helix' DNA-binding domain"/>
    <property type="match status" value="1"/>
</dbReference>
<keyword evidence="9" id="KW-0597">Phosphoprotein</keyword>
<dbReference type="EC" id="2.7.11.1" evidence="5"/>
<feature type="transmembrane region" description="Helical" evidence="26">
    <location>
        <begin position="498"/>
        <end position="520"/>
    </location>
</feature>
<evidence type="ECO:0000256" key="15">
    <source>
        <dbReference type="ARBA" id="ARBA00022840"/>
    </source>
</evidence>
<evidence type="ECO:0000256" key="1">
    <source>
        <dbReference type="ARBA" id="ARBA00001946"/>
    </source>
</evidence>
<feature type="region of interest" description="Disordered" evidence="25">
    <location>
        <begin position="616"/>
        <end position="670"/>
    </location>
</feature>
<evidence type="ECO:0000256" key="11">
    <source>
        <dbReference type="ARBA" id="ARBA00022692"/>
    </source>
</evidence>
<dbReference type="GO" id="GO:0005524">
    <property type="term" value="F:ATP binding"/>
    <property type="evidence" value="ECO:0007669"/>
    <property type="project" value="UniProtKB-KW"/>
</dbReference>
<dbReference type="InterPro" id="IPR030484">
    <property type="entry name" value="Rio2"/>
</dbReference>
<dbReference type="Pfam" id="PF09202">
    <property type="entry name" value="Rio2_N"/>
    <property type="match status" value="1"/>
</dbReference>
<evidence type="ECO:0000256" key="22">
    <source>
        <dbReference type="ARBA" id="ARBA00068353"/>
    </source>
</evidence>
<dbReference type="GO" id="GO:0030688">
    <property type="term" value="C:preribosome, small subunit precursor"/>
    <property type="evidence" value="ECO:0007669"/>
    <property type="project" value="TreeGrafter"/>
</dbReference>
<evidence type="ECO:0000256" key="20">
    <source>
        <dbReference type="ARBA" id="ARBA00048679"/>
    </source>
</evidence>
<feature type="transmembrane region" description="Helical" evidence="26">
    <location>
        <begin position="540"/>
        <end position="571"/>
    </location>
</feature>
<dbReference type="SUPFAM" id="SSF144091">
    <property type="entry name" value="Rhomboid-like"/>
    <property type="match status" value="1"/>
</dbReference>
<dbReference type="InterPro" id="IPR036390">
    <property type="entry name" value="WH_DNA-bd_sf"/>
</dbReference>
<gene>
    <name evidence="28" type="ORF">CGI_10025368</name>
</gene>
<evidence type="ECO:0000256" key="19">
    <source>
        <dbReference type="ARBA" id="ARBA00047899"/>
    </source>
</evidence>
<dbReference type="EMBL" id="JH818024">
    <property type="protein sequence ID" value="EKC39814.1"/>
    <property type="molecule type" value="Genomic_DNA"/>
</dbReference>
<feature type="compositionally biased region" description="Acidic residues" evidence="25">
    <location>
        <begin position="334"/>
        <end position="363"/>
    </location>
</feature>
<keyword evidence="10" id="KW-0808">Transferase</keyword>
<dbReference type="Gene3D" id="1.20.1540.10">
    <property type="entry name" value="Rhomboid-like"/>
    <property type="match status" value="1"/>
</dbReference>
<dbReference type="GO" id="GO:0016020">
    <property type="term" value="C:membrane"/>
    <property type="evidence" value="ECO:0007669"/>
    <property type="project" value="UniProtKB-SubCell"/>
</dbReference>
<dbReference type="Pfam" id="PF01163">
    <property type="entry name" value="RIO1"/>
    <property type="match status" value="1"/>
</dbReference>
<comment type="catalytic activity">
    <reaction evidence="19">
        <text>L-threonyl-[protein] + ATP = O-phospho-L-threonyl-[protein] + ADP + H(+)</text>
        <dbReference type="Rhea" id="RHEA:46608"/>
        <dbReference type="Rhea" id="RHEA-COMP:11060"/>
        <dbReference type="Rhea" id="RHEA-COMP:11605"/>
        <dbReference type="ChEBI" id="CHEBI:15378"/>
        <dbReference type="ChEBI" id="CHEBI:30013"/>
        <dbReference type="ChEBI" id="CHEBI:30616"/>
        <dbReference type="ChEBI" id="CHEBI:61977"/>
        <dbReference type="ChEBI" id="CHEBI:456216"/>
        <dbReference type="EC" id="2.7.11.1"/>
    </reaction>
</comment>
<evidence type="ECO:0000256" key="8">
    <source>
        <dbReference type="ARBA" id="ARBA00022527"/>
    </source>
</evidence>
<organism evidence="28">
    <name type="scientific">Magallana gigas</name>
    <name type="common">Pacific oyster</name>
    <name type="synonym">Crassostrea gigas</name>
    <dbReference type="NCBI Taxonomy" id="29159"/>
    <lineage>
        <taxon>Eukaryota</taxon>
        <taxon>Metazoa</taxon>
        <taxon>Spiralia</taxon>
        <taxon>Lophotrochozoa</taxon>
        <taxon>Mollusca</taxon>
        <taxon>Bivalvia</taxon>
        <taxon>Autobranchia</taxon>
        <taxon>Pteriomorphia</taxon>
        <taxon>Ostreida</taxon>
        <taxon>Ostreoidea</taxon>
        <taxon>Ostreidae</taxon>
        <taxon>Magallana</taxon>
    </lineage>
</organism>
<dbReference type="FunCoup" id="K1R822">
    <property type="interactions" value="2202"/>
</dbReference>
<keyword evidence="11 26" id="KW-0812">Transmembrane</keyword>
<feature type="compositionally biased region" description="Low complexity" evidence="25">
    <location>
        <begin position="453"/>
        <end position="464"/>
    </location>
</feature>
<evidence type="ECO:0000256" key="5">
    <source>
        <dbReference type="ARBA" id="ARBA00012513"/>
    </source>
</evidence>
<feature type="compositionally biased region" description="Basic and acidic residues" evidence="25">
    <location>
        <begin position="616"/>
        <end position="626"/>
    </location>
</feature>
<dbReference type="Gene3D" id="3.30.200.20">
    <property type="entry name" value="Phosphorylase Kinase, domain 1"/>
    <property type="match status" value="1"/>
</dbReference>
<dbReference type="FunFam" id="1.10.510.10:FF:000307">
    <property type="entry name" value="Serine/threonine-protein kinase RIO2"/>
    <property type="match status" value="1"/>
</dbReference>
<keyword evidence="12" id="KW-0479">Metal-binding</keyword>
<dbReference type="InterPro" id="IPR018934">
    <property type="entry name" value="RIO_dom"/>
</dbReference>
<dbReference type="GO" id="GO:0005634">
    <property type="term" value="C:nucleus"/>
    <property type="evidence" value="ECO:0007669"/>
    <property type="project" value="TreeGrafter"/>
</dbReference>
<keyword evidence="16" id="KW-0460">Magnesium</keyword>
<dbReference type="PANTHER" id="PTHR45852">
    <property type="entry name" value="SER/THR-PROTEIN KINASE RIO2"/>
    <property type="match status" value="1"/>
</dbReference>
<dbReference type="SUPFAM" id="SSF56112">
    <property type="entry name" value="Protein kinase-like (PK-like)"/>
    <property type="match status" value="1"/>
</dbReference>
<dbReference type="InterPro" id="IPR000687">
    <property type="entry name" value="RIO_kinase"/>
</dbReference>
<accession>K1R822</accession>
<dbReference type="CDD" id="cd05144">
    <property type="entry name" value="RIO2_C"/>
    <property type="match status" value="1"/>
</dbReference>
<evidence type="ECO:0000256" key="14">
    <source>
        <dbReference type="ARBA" id="ARBA00022777"/>
    </source>
</evidence>
<evidence type="ECO:0000256" key="16">
    <source>
        <dbReference type="ARBA" id="ARBA00022842"/>
    </source>
</evidence>
<dbReference type="FunFam" id="3.30.200.20:FF:000052">
    <property type="entry name" value="Serine/threonine-protein kinase RIO2"/>
    <property type="match status" value="1"/>
</dbReference>
<sequence>MGKLNVTVLRYLSKEDFRVLTSVEMGMKNHELVPSPLVASIAHLHGGGCHKVLRELNKHRLVAYERSGKRFEGYRLTVSGYDYLALKALASRDVIYSLGNQIGVGKESDIYIIADAEDHQYALKLHRLGRTSFRQLKNKRDYHKHRNNVSWLYLSRLAAMKEYAYMKALYERKFPVPKPVDFNRHAVVMELLSGYPMCNVKSVADPSQVYHDCMELIVRLGNCGVIHGDFNEFNLMIDDEGNVTMIDFPQMVSTSHYNAEWYFDRDVTCIRDFFARRFNYESELYPKFSDLRRDDDLDVEVSASGFTKEMADTFDEAAEEFNIRGGPGNPKTDEPEEEPNEEVEDEEDDDNDSVEEEKEEDSVEVTPSPPPVEDRLSPPLNETSTENEKQRDSATGLDRAVEASNTVSEKDEDSDGSEEDLEDLHNQNRTLRPFRNEESLAHTNLHRRKHLDSTSLSVTSTTSSMDPRLIKEKVKRQMKKKAAVQESRRIRKKIMDDGSYRLTCAVGFSGVIFALKVLVTHYSPSGTQYLMGFIPVPSKYIFWAELVFIQMITPNVSFVGHLAGILVGLLYTKGPLKAFMDSFLQSSEHRRFYGGGYSTASDNDYYGSRYNTRYRNDRYSSNRNDDYNNYTGGLSEEEQMRRAQEESLGDGGRMYPDLDDLRRRRADRFS</sequence>
<keyword evidence="17 26" id="KW-1133">Transmembrane helix</keyword>
<dbReference type="InterPro" id="IPR011009">
    <property type="entry name" value="Kinase-like_dom_sf"/>
</dbReference>
<comment type="similarity">
    <text evidence="4">Belongs to the protein kinase superfamily. RIO-type Ser/Thr kinase family.</text>
</comment>
<evidence type="ECO:0000256" key="17">
    <source>
        <dbReference type="ARBA" id="ARBA00022989"/>
    </source>
</evidence>
<keyword evidence="18 26" id="KW-0472">Membrane</keyword>
<keyword evidence="8" id="KW-0723">Serine/threonine-protein kinase</keyword>
<comment type="catalytic activity">
    <reaction evidence="20">
        <text>L-seryl-[protein] + ATP = O-phospho-L-seryl-[protein] + ADP + H(+)</text>
        <dbReference type="Rhea" id="RHEA:17989"/>
        <dbReference type="Rhea" id="RHEA-COMP:9863"/>
        <dbReference type="Rhea" id="RHEA-COMP:11604"/>
        <dbReference type="ChEBI" id="CHEBI:15378"/>
        <dbReference type="ChEBI" id="CHEBI:29999"/>
        <dbReference type="ChEBI" id="CHEBI:30616"/>
        <dbReference type="ChEBI" id="CHEBI:83421"/>
        <dbReference type="ChEBI" id="CHEBI:456216"/>
        <dbReference type="EC" id="2.7.11.1"/>
    </reaction>
</comment>
<dbReference type="GO" id="GO:0030490">
    <property type="term" value="P:maturation of SSU-rRNA"/>
    <property type="evidence" value="ECO:0007669"/>
    <property type="project" value="TreeGrafter"/>
</dbReference>
<feature type="compositionally biased region" description="Acidic residues" evidence="25">
    <location>
        <begin position="410"/>
        <end position="422"/>
    </location>
</feature>
<evidence type="ECO:0000259" key="27">
    <source>
        <dbReference type="SMART" id="SM00090"/>
    </source>
</evidence>
<evidence type="ECO:0000256" key="3">
    <source>
        <dbReference type="ARBA" id="ARBA00004496"/>
    </source>
</evidence>
<dbReference type="GO" id="GO:0046872">
    <property type="term" value="F:metal ion binding"/>
    <property type="evidence" value="ECO:0007669"/>
    <property type="project" value="UniProtKB-KW"/>
</dbReference>
<dbReference type="AlphaFoldDB" id="K1R822"/>
<comment type="subcellular location">
    <subcellularLocation>
        <location evidence="3">Cytoplasm</location>
    </subcellularLocation>
    <subcellularLocation>
        <location evidence="2">Membrane</location>
        <topology evidence="2">Multi-pass membrane protein</topology>
    </subcellularLocation>
</comment>
<dbReference type="FunFam" id="1.10.10.10:FF:000053">
    <property type="entry name" value="Serine/threonine-protein kinase RIO2"/>
    <property type="match status" value="1"/>
</dbReference>
<evidence type="ECO:0000256" key="23">
    <source>
        <dbReference type="ARBA" id="ARBA00068837"/>
    </source>
</evidence>
<evidence type="ECO:0000256" key="6">
    <source>
        <dbReference type="ARBA" id="ARBA00022490"/>
    </source>
</evidence>
<dbReference type="Pfam" id="PF01694">
    <property type="entry name" value="Rhomboid"/>
    <property type="match status" value="1"/>
</dbReference>
<evidence type="ECO:0000313" key="28">
    <source>
        <dbReference type="EMBL" id="EKC39814.1"/>
    </source>
</evidence>
<dbReference type="InParanoid" id="K1R822"/>
<evidence type="ECO:0000256" key="21">
    <source>
        <dbReference type="ARBA" id="ARBA00064676"/>
    </source>
</evidence>
<dbReference type="InterPro" id="IPR015285">
    <property type="entry name" value="RIO2_wHTH_N"/>
</dbReference>
<feature type="compositionally biased region" description="Basic and acidic residues" evidence="25">
    <location>
        <begin position="659"/>
        <end position="670"/>
    </location>
</feature>
<dbReference type="GO" id="GO:0004252">
    <property type="term" value="F:serine-type endopeptidase activity"/>
    <property type="evidence" value="ECO:0007669"/>
    <property type="project" value="InterPro"/>
</dbReference>
<dbReference type="InterPro" id="IPR036388">
    <property type="entry name" value="WH-like_DNA-bd_sf"/>
</dbReference>
<feature type="region of interest" description="Disordered" evidence="25">
    <location>
        <begin position="321"/>
        <end position="466"/>
    </location>
</feature>
<evidence type="ECO:0000256" key="25">
    <source>
        <dbReference type="SAM" id="MobiDB-lite"/>
    </source>
</evidence>
<dbReference type="Gene3D" id="1.10.10.10">
    <property type="entry name" value="Winged helix-like DNA-binding domain superfamily/Winged helix DNA-binding domain"/>
    <property type="match status" value="1"/>
</dbReference>
<keyword evidence="7" id="KW-0690">Ribosome biogenesis</keyword>
<evidence type="ECO:0000256" key="13">
    <source>
        <dbReference type="ARBA" id="ARBA00022741"/>
    </source>
</evidence>
<evidence type="ECO:0000256" key="7">
    <source>
        <dbReference type="ARBA" id="ARBA00022517"/>
    </source>
</evidence>
<dbReference type="SMART" id="SM00090">
    <property type="entry name" value="RIO"/>
    <property type="match status" value="1"/>
</dbReference>
<evidence type="ECO:0000256" key="4">
    <source>
        <dbReference type="ARBA" id="ARBA00009196"/>
    </source>
</evidence>
<dbReference type="Gene3D" id="1.10.510.10">
    <property type="entry name" value="Transferase(Phosphotransferase) domain 1"/>
    <property type="match status" value="1"/>
</dbReference>
<keyword evidence="14 28" id="KW-0418">Kinase</keyword>
<name>K1R822_MAGGI</name>
<dbReference type="GO" id="GO:0005829">
    <property type="term" value="C:cytosol"/>
    <property type="evidence" value="ECO:0007669"/>
    <property type="project" value="TreeGrafter"/>
</dbReference>
<dbReference type="InterPro" id="IPR022764">
    <property type="entry name" value="Peptidase_S54_rhomboid_dom"/>
</dbReference>
<comment type="subunit">
    <text evidence="21">Associated with late 40S pre-ribosomal particles. Interacts with PLK1 (via its N-terminus).</text>
</comment>
<feature type="domain" description="RIO kinase" evidence="27">
    <location>
        <begin position="67"/>
        <end position="290"/>
    </location>
</feature>
<evidence type="ECO:0000256" key="10">
    <source>
        <dbReference type="ARBA" id="ARBA00022679"/>
    </source>
</evidence>
<keyword evidence="6" id="KW-0963">Cytoplasm</keyword>
<dbReference type="InterPro" id="IPR035952">
    <property type="entry name" value="Rhomboid-like_sf"/>
</dbReference>
<keyword evidence="15" id="KW-0067">ATP-binding</keyword>
<dbReference type="InterPro" id="IPR018935">
    <property type="entry name" value="RIO_kinase_CS"/>
</dbReference>
<dbReference type="PANTHER" id="PTHR45852:SF1">
    <property type="entry name" value="SERINE_THREONINE-PROTEIN KINASE RIO2"/>
    <property type="match status" value="1"/>
</dbReference>
<dbReference type="HOGENOM" id="CLU_018693_0_3_1"/>
<comment type="cofactor">
    <cofactor evidence="1">
        <name>Mg(2+)</name>
        <dbReference type="ChEBI" id="CHEBI:18420"/>
    </cofactor>
</comment>
<evidence type="ECO:0000256" key="18">
    <source>
        <dbReference type="ARBA" id="ARBA00023136"/>
    </source>
</evidence>
<proteinExistence type="inferred from homology"/>
<dbReference type="PROSITE" id="PS01245">
    <property type="entry name" value="RIO1"/>
    <property type="match status" value="1"/>
</dbReference>
<keyword evidence="13" id="KW-0547">Nucleotide-binding</keyword>
<evidence type="ECO:0000256" key="24">
    <source>
        <dbReference type="ARBA" id="ARBA00076005"/>
    </source>
</evidence>
<evidence type="ECO:0000256" key="9">
    <source>
        <dbReference type="ARBA" id="ARBA00022553"/>
    </source>
</evidence>
<reference evidence="28" key="1">
    <citation type="journal article" date="2012" name="Nature">
        <title>The oyster genome reveals stress adaptation and complexity of shell formation.</title>
        <authorList>
            <person name="Zhang G."/>
            <person name="Fang X."/>
            <person name="Guo X."/>
            <person name="Li L."/>
            <person name="Luo R."/>
            <person name="Xu F."/>
            <person name="Yang P."/>
            <person name="Zhang L."/>
            <person name="Wang X."/>
            <person name="Qi H."/>
            <person name="Xiong Z."/>
            <person name="Que H."/>
            <person name="Xie Y."/>
            <person name="Holland P.W."/>
            <person name="Paps J."/>
            <person name="Zhu Y."/>
            <person name="Wu F."/>
            <person name="Chen Y."/>
            <person name="Wang J."/>
            <person name="Peng C."/>
            <person name="Meng J."/>
            <person name="Yang L."/>
            <person name="Liu J."/>
            <person name="Wen B."/>
            <person name="Zhang N."/>
            <person name="Huang Z."/>
            <person name="Zhu Q."/>
            <person name="Feng Y."/>
            <person name="Mount A."/>
            <person name="Hedgecock D."/>
            <person name="Xu Z."/>
            <person name="Liu Y."/>
            <person name="Domazet-Loso T."/>
            <person name="Du Y."/>
            <person name="Sun X."/>
            <person name="Zhang S."/>
            <person name="Liu B."/>
            <person name="Cheng P."/>
            <person name="Jiang X."/>
            <person name="Li J."/>
            <person name="Fan D."/>
            <person name="Wang W."/>
            <person name="Fu W."/>
            <person name="Wang T."/>
            <person name="Wang B."/>
            <person name="Zhang J."/>
            <person name="Peng Z."/>
            <person name="Li Y."/>
            <person name="Li N."/>
            <person name="Wang J."/>
            <person name="Chen M."/>
            <person name="He Y."/>
            <person name="Tan F."/>
            <person name="Song X."/>
            <person name="Zheng Q."/>
            <person name="Huang R."/>
            <person name="Yang H."/>
            <person name="Du X."/>
            <person name="Chen L."/>
            <person name="Yang M."/>
            <person name="Gaffney P.M."/>
            <person name="Wang S."/>
            <person name="Luo L."/>
            <person name="She Z."/>
            <person name="Ming Y."/>
            <person name="Huang W."/>
            <person name="Zhang S."/>
            <person name="Huang B."/>
            <person name="Zhang Y."/>
            <person name="Qu T."/>
            <person name="Ni P."/>
            <person name="Miao G."/>
            <person name="Wang J."/>
            <person name="Wang Q."/>
            <person name="Steinberg C.E."/>
            <person name="Wang H."/>
            <person name="Li N."/>
            <person name="Qian L."/>
            <person name="Zhang G."/>
            <person name="Li Y."/>
            <person name="Yang H."/>
            <person name="Liu X."/>
            <person name="Wang J."/>
            <person name="Yin Y."/>
            <person name="Wang J."/>
        </authorList>
    </citation>
    <scope>NUCLEOTIDE SEQUENCE [LARGE SCALE GENOMIC DNA]</scope>
    <source>
        <strain evidence="28">05x7-T-G4-1.051#20</strain>
    </source>
</reference>
<evidence type="ECO:0000256" key="12">
    <source>
        <dbReference type="ARBA" id="ARBA00022723"/>
    </source>
</evidence>